<evidence type="ECO:0000259" key="3">
    <source>
        <dbReference type="Pfam" id="PF04063"/>
    </source>
</evidence>
<evidence type="ECO:0000313" key="5">
    <source>
        <dbReference type="EMBL" id="PVU84940.1"/>
    </source>
</evidence>
<dbReference type="Pfam" id="PF04064">
    <property type="entry name" value="DUF384"/>
    <property type="match status" value="1"/>
</dbReference>
<accession>A0A2T9XY02</accession>
<evidence type="ECO:0000259" key="4">
    <source>
        <dbReference type="Pfam" id="PF04064"/>
    </source>
</evidence>
<dbReference type="InterPro" id="IPR007206">
    <property type="entry name" value="Protein_HGH1_C"/>
</dbReference>
<protein>
    <recommendedName>
        <fullName evidence="2">Protein HGH1 homolog</fullName>
    </recommendedName>
</protein>
<evidence type="ECO:0000313" key="6">
    <source>
        <dbReference type="EMBL" id="PVU85636.1"/>
    </source>
</evidence>
<proteinExistence type="inferred from homology"/>
<dbReference type="PANTHER" id="PTHR13387:SF9">
    <property type="entry name" value="PROTEIN HGH1 HOMOLOG"/>
    <property type="match status" value="1"/>
</dbReference>
<evidence type="ECO:0000256" key="2">
    <source>
        <dbReference type="ARBA" id="ARBA00014076"/>
    </source>
</evidence>
<dbReference type="InterPro" id="IPR039717">
    <property type="entry name" value="Hgh1"/>
</dbReference>
<keyword evidence="7" id="KW-1185">Reference proteome</keyword>
<dbReference type="EMBL" id="MBFT01001191">
    <property type="protein sequence ID" value="PVU84940.1"/>
    <property type="molecule type" value="Genomic_DNA"/>
</dbReference>
<dbReference type="EMBL" id="MBFT01001056">
    <property type="protein sequence ID" value="PVU85636.1"/>
    <property type="molecule type" value="Genomic_DNA"/>
</dbReference>
<dbReference type="Pfam" id="PF04063">
    <property type="entry name" value="DUF383"/>
    <property type="match status" value="1"/>
</dbReference>
<evidence type="ECO:0000256" key="1">
    <source>
        <dbReference type="ARBA" id="ARBA00006712"/>
    </source>
</evidence>
<dbReference type="OrthoDB" id="338814at2759"/>
<dbReference type="PANTHER" id="PTHR13387">
    <property type="entry name" value="PROTEIN HGH1 HOMOLOG"/>
    <property type="match status" value="1"/>
</dbReference>
<evidence type="ECO:0000313" key="7">
    <source>
        <dbReference type="Proteomes" id="UP000245699"/>
    </source>
</evidence>
<feature type="domain" description="Protein HGH1 N-terminal" evidence="3">
    <location>
        <begin position="94"/>
        <end position="279"/>
    </location>
</feature>
<name>A0A2T9XY02_9FUNG</name>
<dbReference type="STRING" id="61424.A0A2T9XY02"/>
<dbReference type="InterPro" id="IPR007205">
    <property type="entry name" value="Protein_HGH1_N"/>
</dbReference>
<sequence>MEQLQELIGFLSSEREDVRGYAVNYVAGFTKPGSEYYNFFVEKASSIVPVLLDQREKNALEAHDAVKILINLTSDERPRSEFRDPKILKLIVEKITDVSNIIADLYCMLLSNICKDKAVSDALVTLKIAKQPEIINSDLALDQLTQLFLMGVGENRLNKKANFDFLSSVFAELTIDKPGREYFINPDSDGKVPLTKVMVFSEYPELIRRGGVISVLKNVCFSINLHKELLSEDHINILPYILLPLCGPDDYDEEDMDGMPEEVQLLPPEKQRETDHQLRLTLVEALVLLATHRESREHLRKKKVYPIIRQLHLSDNDEQTSEAIDKLVQLLMRYEENDERANENINNTPKIRNMDEDFEEI</sequence>
<comment type="caution">
    <text evidence="5">The sequence shown here is derived from an EMBL/GenBank/DDBJ whole genome shotgun (WGS) entry which is preliminary data.</text>
</comment>
<dbReference type="InterPro" id="IPR011989">
    <property type="entry name" value="ARM-like"/>
</dbReference>
<organism evidence="5 7">
    <name type="scientific">Furculomyces boomerangus</name>
    <dbReference type="NCBI Taxonomy" id="61424"/>
    <lineage>
        <taxon>Eukaryota</taxon>
        <taxon>Fungi</taxon>
        <taxon>Fungi incertae sedis</taxon>
        <taxon>Zoopagomycota</taxon>
        <taxon>Kickxellomycotina</taxon>
        <taxon>Harpellomycetes</taxon>
        <taxon>Harpellales</taxon>
        <taxon>Harpellaceae</taxon>
        <taxon>Furculomyces</taxon>
    </lineage>
</organism>
<dbReference type="Proteomes" id="UP000245699">
    <property type="component" value="Unassembled WGS sequence"/>
</dbReference>
<reference evidence="5 7" key="1">
    <citation type="journal article" date="2018" name="MBio">
        <title>Comparative Genomics Reveals the Core Gene Toolbox for the Fungus-Insect Symbiosis.</title>
        <authorList>
            <person name="Wang Y."/>
            <person name="Stata M."/>
            <person name="Wang W."/>
            <person name="Stajich J.E."/>
            <person name="White M.M."/>
            <person name="Moncalvo J.M."/>
        </authorList>
    </citation>
    <scope>NUCLEOTIDE SEQUENCE [LARGE SCALE GENOMIC DNA]</scope>
    <source>
        <strain evidence="5 7">AUS-77-4</strain>
    </source>
</reference>
<dbReference type="Gene3D" id="1.25.10.10">
    <property type="entry name" value="Leucine-rich Repeat Variant"/>
    <property type="match status" value="1"/>
</dbReference>
<comment type="similarity">
    <text evidence="1">Belongs to the HGH1 family.</text>
</comment>
<dbReference type="SUPFAM" id="SSF48371">
    <property type="entry name" value="ARM repeat"/>
    <property type="match status" value="1"/>
</dbReference>
<feature type="domain" description="Protein HGH1 C-terminal" evidence="4">
    <location>
        <begin position="285"/>
        <end position="338"/>
    </location>
</feature>
<dbReference type="InterPro" id="IPR016024">
    <property type="entry name" value="ARM-type_fold"/>
</dbReference>
<dbReference type="AlphaFoldDB" id="A0A2T9XY02"/>
<gene>
    <name evidence="6" type="ORF">BB559_006910</name>
    <name evidence="5" type="ORF">BB559_007286</name>
</gene>